<proteinExistence type="predicted"/>
<comment type="caution">
    <text evidence="1">The sequence shown here is derived from an EMBL/GenBank/DDBJ whole genome shotgun (WGS) entry which is preliminary data.</text>
</comment>
<sequence length="115" mass="13602">MNMKQAMKKAYARHSLRLLSSHSPFKDFSWNRVRIALMNYEKSEATYIDNSLMVTFIYHSHAVILNRDGTGLLWNPWNEDKRPQYRLTMPKDVQSMVNLLWETHKAPIPINPKLN</sequence>
<gene>
    <name evidence="1" type="ORF">LCGC14_2016020</name>
</gene>
<reference evidence="1" key="1">
    <citation type="journal article" date="2015" name="Nature">
        <title>Complex archaea that bridge the gap between prokaryotes and eukaryotes.</title>
        <authorList>
            <person name="Spang A."/>
            <person name="Saw J.H."/>
            <person name="Jorgensen S.L."/>
            <person name="Zaremba-Niedzwiedzka K."/>
            <person name="Martijn J."/>
            <person name="Lind A.E."/>
            <person name="van Eijk R."/>
            <person name="Schleper C."/>
            <person name="Guy L."/>
            <person name="Ettema T.J."/>
        </authorList>
    </citation>
    <scope>NUCLEOTIDE SEQUENCE</scope>
</reference>
<dbReference type="AlphaFoldDB" id="A0A0F9EZ47"/>
<organism evidence="1">
    <name type="scientific">marine sediment metagenome</name>
    <dbReference type="NCBI Taxonomy" id="412755"/>
    <lineage>
        <taxon>unclassified sequences</taxon>
        <taxon>metagenomes</taxon>
        <taxon>ecological metagenomes</taxon>
    </lineage>
</organism>
<evidence type="ECO:0000313" key="1">
    <source>
        <dbReference type="EMBL" id="KKL79324.1"/>
    </source>
</evidence>
<protein>
    <submittedName>
        <fullName evidence="1">Uncharacterized protein</fullName>
    </submittedName>
</protein>
<accession>A0A0F9EZ47</accession>
<dbReference type="EMBL" id="LAZR01023204">
    <property type="protein sequence ID" value="KKL79324.1"/>
    <property type="molecule type" value="Genomic_DNA"/>
</dbReference>
<name>A0A0F9EZ47_9ZZZZ</name>